<dbReference type="Proteomes" id="UP001055879">
    <property type="component" value="Linkage Group LG06"/>
</dbReference>
<name>A0ACB9B8B9_ARCLA</name>
<reference evidence="2" key="1">
    <citation type="journal article" date="2022" name="Mol. Ecol. Resour.">
        <title>The genomes of chicory, endive, great burdock and yacon provide insights into Asteraceae palaeo-polyploidization history and plant inulin production.</title>
        <authorList>
            <person name="Fan W."/>
            <person name="Wang S."/>
            <person name="Wang H."/>
            <person name="Wang A."/>
            <person name="Jiang F."/>
            <person name="Liu H."/>
            <person name="Zhao H."/>
            <person name="Xu D."/>
            <person name="Zhang Y."/>
        </authorList>
    </citation>
    <scope>NUCLEOTIDE SEQUENCE [LARGE SCALE GENOMIC DNA]</scope>
    <source>
        <strain evidence="2">cv. Niubang</strain>
    </source>
</reference>
<proteinExistence type="predicted"/>
<dbReference type="EMBL" id="CM042052">
    <property type="protein sequence ID" value="KAI3718624.1"/>
    <property type="molecule type" value="Genomic_DNA"/>
</dbReference>
<protein>
    <submittedName>
        <fullName evidence="1">Uncharacterized protein</fullName>
    </submittedName>
</protein>
<gene>
    <name evidence="1" type="ORF">L6452_19503</name>
</gene>
<sequence>MFAGSWAHIGDVLEEHYPRMMDHLRRTLTNKYADMMRDARNSPRDRALAIDGVRFDGHDYTVLSAHNLEWIRHYFWVEMIDQVWNTDAFRRVSAVNTANRATEYEGMTSRHYTGSISIAMHRDRMVIYHPLD</sequence>
<comment type="caution">
    <text evidence="1">The sequence shown here is derived from an EMBL/GenBank/DDBJ whole genome shotgun (WGS) entry which is preliminary data.</text>
</comment>
<accession>A0ACB9B8B9</accession>
<reference evidence="1 2" key="2">
    <citation type="journal article" date="2022" name="Mol. Ecol. Resour.">
        <title>The genomes of chicory, endive, great burdock and yacon provide insights into Asteraceae paleo-polyploidization history and plant inulin production.</title>
        <authorList>
            <person name="Fan W."/>
            <person name="Wang S."/>
            <person name="Wang H."/>
            <person name="Wang A."/>
            <person name="Jiang F."/>
            <person name="Liu H."/>
            <person name="Zhao H."/>
            <person name="Xu D."/>
            <person name="Zhang Y."/>
        </authorList>
    </citation>
    <scope>NUCLEOTIDE SEQUENCE [LARGE SCALE GENOMIC DNA]</scope>
    <source>
        <strain evidence="2">cv. Niubang</strain>
    </source>
</reference>
<keyword evidence="2" id="KW-1185">Reference proteome</keyword>
<evidence type="ECO:0000313" key="1">
    <source>
        <dbReference type="EMBL" id="KAI3718624.1"/>
    </source>
</evidence>
<evidence type="ECO:0000313" key="2">
    <source>
        <dbReference type="Proteomes" id="UP001055879"/>
    </source>
</evidence>
<organism evidence="1 2">
    <name type="scientific">Arctium lappa</name>
    <name type="common">Greater burdock</name>
    <name type="synonym">Lappa major</name>
    <dbReference type="NCBI Taxonomy" id="4217"/>
    <lineage>
        <taxon>Eukaryota</taxon>
        <taxon>Viridiplantae</taxon>
        <taxon>Streptophyta</taxon>
        <taxon>Embryophyta</taxon>
        <taxon>Tracheophyta</taxon>
        <taxon>Spermatophyta</taxon>
        <taxon>Magnoliopsida</taxon>
        <taxon>eudicotyledons</taxon>
        <taxon>Gunneridae</taxon>
        <taxon>Pentapetalae</taxon>
        <taxon>asterids</taxon>
        <taxon>campanulids</taxon>
        <taxon>Asterales</taxon>
        <taxon>Asteraceae</taxon>
        <taxon>Carduoideae</taxon>
        <taxon>Cardueae</taxon>
        <taxon>Arctiinae</taxon>
        <taxon>Arctium</taxon>
    </lineage>
</organism>